<dbReference type="EMBL" id="JACCCC010000001">
    <property type="protein sequence ID" value="NYE47797.1"/>
    <property type="molecule type" value="Genomic_DNA"/>
</dbReference>
<comment type="caution">
    <text evidence="2">The sequence shown here is derived from an EMBL/GenBank/DDBJ whole genome shotgun (WGS) entry which is preliminary data.</text>
</comment>
<dbReference type="AlphaFoldDB" id="A0A852TWW3"/>
<feature type="region of interest" description="Disordered" evidence="1">
    <location>
        <begin position="1"/>
        <end position="31"/>
    </location>
</feature>
<protein>
    <submittedName>
        <fullName evidence="2">Uncharacterized protein</fullName>
    </submittedName>
</protein>
<evidence type="ECO:0000313" key="2">
    <source>
        <dbReference type="EMBL" id="NYE47797.1"/>
    </source>
</evidence>
<evidence type="ECO:0000256" key="1">
    <source>
        <dbReference type="SAM" id="MobiDB-lite"/>
    </source>
</evidence>
<dbReference type="Proteomes" id="UP000589036">
    <property type="component" value="Unassembled WGS sequence"/>
</dbReference>
<proteinExistence type="predicted"/>
<accession>A0A852TWW3</accession>
<evidence type="ECO:0000313" key="3">
    <source>
        <dbReference type="Proteomes" id="UP000589036"/>
    </source>
</evidence>
<keyword evidence="3" id="KW-1185">Reference proteome</keyword>
<reference evidence="2 3" key="1">
    <citation type="submission" date="2020-07" db="EMBL/GenBank/DDBJ databases">
        <title>Sequencing the genomes of 1000 actinobacteria strains.</title>
        <authorList>
            <person name="Klenk H.-P."/>
        </authorList>
    </citation>
    <scope>NUCLEOTIDE SEQUENCE [LARGE SCALE GENOMIC DNA]</scope>
    <source>
        <strain evidence="2 3">CXB654</strain>
    </source>
</reference>
<name>A0A852TWW3_9ACTN</name>
<organism evidence="2 3">
    <name type="scientific">Spinactinospora alkalitolerans</name>
    <dbReference type="NCBI Taxonomy" id="687207"/>
    <lineage>
        <taxon>Bacteria</taxon>
        <taxon>Bacillati</taxon>
        <taxon>Actinomycetota</taxon>
        <taxon>Actinomycetes</taxon>
        <taxon>Streptosporangiales</taxon>
        <taxon>Nocardiopsidaceae</taxon>
        <taxon>Spinactinospora</taxon>
    </lineage>
</organism>
<sequence>MAVYRSLLDQGVPASRIPPAGESADEAPGRCDGREITQAATIFPADRSPIRVTAIADDH</sequence>
<gene>
    <name evidence="2" type="ORF">HDA32_002917</name>
</gene>